<comment type="similarity">
    <text evidence="1">Belongs to the universal stress protein A family.</text>
</comment>
<name>A0A371JLU2_9FLAO</name>
<feature type="domain" description="UspA" evidence="2">
    <location>
        <begin position="199"/>
        <end position="279"/>
    </location>
</feature>
<dbReference type="Proteomes" id="UP000261828">
    <property type="component" value="Unassembled WGS sequence"/>
</dbReference>
<dbReference type="InterPro" id="IPR006015">
    <property type="entry name" value="Universal_stress_UspA"/>
</dbReference>
<dbReference type="CDD" id="cd00293">
    <property type="entry name" value="USP-like"/>
    <property type="match status" value="1"/>
</dbReference>
<evidence type="ECO:0000313" key="3">
    <source>
        <dbReference type="EMBL" id="RDY58038.1"/>
    </source>
</evidence>
<evidence type="ECO:0000256" key="1">
    <source>
        <dbReference type="ARBA" id="ARBA00008791"/>
    </source>
</evidence>
<dbReference type="AlphaFoldDB" id="A0A371JLU2"/>
<dbReference type="InterPro" id="IPR014729">
    <property type="entry name" value="Rossmann-like_a/b/a_fold"/>
</dbReference>
<dbReference type="PANTHER" id="PTHR46268:SF6">
    <property type="entry name" value="UNIVERSAL STRESS PROTEIN UP12"/>
    <property type="match status" value="1"/>
</dbReference>
<gene>
    <name evidence="3" type="ORF">DX873_16035</name>
</gene>
<evidence type="ECO:0000313" key="4">
    <source>
        <dbReference type="Proteomes" id="UP000261828"/>
    </source>
</evidence>
<dbReference type="Pfam" id="PF00582">
    <property type="entry name" value="Usp"/>
    <property type="match status" value="2"/>
</dbReference>
<dbReference type="PRINTS" id="PR01438">
    <property type="entry name" value="UNVRSLSTRESS"/>
</dbReference>
<dbReference type="SUPFAM" id="SSF52402">
    <property type="entry name" value="Adenine nucleotide alpha hydrolases-like"/>
    <property type="match status" value="2"/>
</dbReference>
<comment type="caution">
    <text evidence="3">The sequence shown here is derived from an EMBL/GenBank/DDBJ whole genome shotgun (WGS) entry which is preliminary data.</text>
</comment>
<dbReference type="EMBL" id="QTJX01000005">
    <property type="protein sequence ID" value="RDY58038.1"/>
    <property type="molecule type" value="Genomic_DNA"/>
</dbReference>
<organism evidence="3 4">
    <name type="scientific">Flagellimonas nanhaiensis</name>
    <dbReference type="NCBI Taxonomy" id="2292706"/>
    <lineage>
        <taxon>Bacteria</taxon>
        <taxon>Pseudomonadati</taxon>
        <taxon>Bacteroidota</taxon>
        <taxon>Flavobacteriia</taxon>
        <taxon>Flavobacteriales</taxon>
        <taxon>Flavobacteriaceae</taxon>
        <taxon>Flagellimonas</taxon>
    </lineage>
</organism>
<reference evidence="3 4" key="1">
    <citation type="submission" date="2018-08" db="EMBL/GenBank/DDBJ databases">
        <title>Muricauda nanhaiensis sp. nov., isolated from seawater of the South China Sea.</title>
        <authorList>
            <person name="Dang Y."/>
        </authorList>
    </citation>
    <scope>NUCLEOTIDE SEQUENCE [LARGE SCALE GENOMIC DNA]</scope>
    <source>
        <strain evidence="3 4">SM1704</strain>
    </source>
</reference>
<dbReference type="Gene3D" id="3.40.50.620">
    <property type="entry name" value="HUPs"/>
    <property type="match status" value="2"/>
</dbReference>
<keyword evidence="4" id="KW-1185">Reference proteome</keyword>
<proteinExistence type="inferred from homology"/>
<protein>
    <submittedName>
        <fullName evidence="3">Universal stress protein</fullName>
    </submittedName>
</protein>
<dbReference type="RefSeq" id="WP_116185508.1">
    <property type="nucleotide sequence ID" value="NZ_QTJX01000005.1"/>
</dbReference>
<dbReference type="PANTHER" id="PTHR46268">
    <property type="entry name" value="STRESS RESPONSE PROTEIN NHAX"/>
    <property type="match status" value="1"/>
</dbReference>
<dbReference type="InterPro" id="IPR006016">
    <property type="entry name" value="UspA"/>
</dbReference>
<sequence>MKNILLLTDFSENAWNAIFMATKLHTDLECKFYLLNTYEPKTQNVAGFKSSSRAGVVYKSLSEASQAELAKAKEYLDTNHKNSKHSFEVLSVAGDLVETIEQLVSRYDLDAIVMGTKGSTAAKEIFMGSNAVKVLKKVKNCAILVVPEAFNFQKLQLVVFPTEYAHFYPKNVLCPLLQLFRQWKPQINVFHVAQEFKLSELQQANKEVLKKRFGDYPTSFHRVEIRTTVAEAIRQFTEEQKADMIVLTNHSHGFFEGLTQEPVVKKVSFRTQVPLLVLPDFDG</sequence>
<evidence type="ECO:0000259" key="2">
    <source>
        <dbReference type="Pfam" id="PF00582"/>
    </source>
</evidence>
<feature type="domain" description="UspA" evidence="2">
    <location>
        <begin position="1"/>
        <end position="147"/>
    </location>
</feature>
<dbReference type="OrthoDB" id="9788959at2"/>
<accession>A0A371JLU2</accession>